<evidence type="ECO:0000259" key="5">
    <source>
        <dbReference type="Pfam" id="PF25944"/>
    </source>
</evidence>
<accession>A0A1M6XMD8</accession>
<sequence>MIKNKFVLFISVILLSCGDKKVKTKETPVQSYQVLTLAPRQVIVYNDFPASIQGENVVEIKPMVSGYLQDIYVPEGATVTKGQLLFRIKNPQYEQDIVTAKGAIKIAEANVNTARMNVEKARPLVEQEIVSKYQLSSAQYALQSEQAALSQAKATLANALTNQGYTYIRSPQSGTIGLIPFKIGALVSSTATDPLTTLSNTTNVFAYFSLSEKQLLAFLANMKGGTTTEKLNNMPLVTLVLADGTVFPEKGRLETASGGIDSSTGTAVFKAIFNNKLGLIQNGASATIRIPVNMDNSLLVPQIAIYQMQDKSFVYKLMKGNQVMSMAVTTSPTDDGNFVVVKSGINAGDKVVLNGLNISDSTVIKPIPANSENIYRTMKTKSNP</sequence>
<dbReference type="InterPro" id="IPR006143">
    <property type="entry name" value="RND_pump_MFP"/>
</dbReference>
<proteinExistence type="inferred from homology"/>
<feature type="domain" description="Multidrug resistance protein MdtA-like alpha-helical hairpin" evidence="3">
    <location>
        <begin position="99"/>
        <end position="166"/>
    </location>
</feature>
<dbReference type="Gene3D" id="1.10.287.470">
    <property type="entry name" value="Helix hairpin bin"/>
    <property type="match status" value="1"/>
</dbReference>
<dbReference type="InterPro" id="IPR058626">
    <property type="entry name" value="MdtA-like_b-barrel"/>
</dbReference>
<evidence type="ECO:0000259" key="4">
    <source>
        <dbReference type="Pfam" id="PF25917"/>
    </source>
</evidence>
<dbReference type="PROSITE" id="PS51257">
    <property type="entry name" value="PROKAR_LIPOPROTEIN"/>
    <property type="match status" value="1"/>
</dbReference>
<dbReference type="Proteomes" id="UP000184364">
    <property type="component" value="Unassembled WGS sequence"/>
</dbReference>
<dbReference type="PANTHER" id="PTHR30158">
    <property type="entry name" value="ACRA/E-RELATED COMPONENT OF DRUG EFFLUX TRANSPORTER"/>
    <property type="match status" value="1"/>
</dbReference>
<comment type="similarity">
    <text evidence="2">Belongs to the membrane fusion protein (MFP) (TC 8.A.1) family.</text>
</comment>
<dbReference type="GO" id="GO:0005886">
    <property type="term" value="C:plasma membrane"/>
    <property type="evidence" value="ECO:0007669"/>
    <property type="project" value="TreeGrafter"/>
</dbReference>
<feature type="domain" description="Multidrug resistance protein MdtA-like C-terminal permuted SH3" evidence="6">
    <location>
        <begin position="296"/>
        <end position="356"/>
    </location>
</feature>
<dbReference type="Pfam" id="PF25917">
    <property type="entry name" value="BSH_RND"/>
    <property type="match status" value="1"/>
</dbReference>
<evidence type="ECO:0000256" key="2">
    <source>
        <dbReference type="ARBA" id="ARBA00009477"/>
    </source>
</evidence>
<dbReference type="AlphaFoldDB" id="A0A1M6XMD8"/>
<keyword evidence="8" id="KW-1185">Reference proteome</keyword>
<dbReference type="PANTHER" id="PTHR30158:SF23">
    <property type="entry name" value="MULTIDRUG RESISTANCE PROTEIN MEXA"/>
    <property type="match status" value="1"/>
</dbReference>
<dbReference type="InterPro" id="IPR058625">
    <property type="entry name" value="MdtA-like_BSH"/>
</dbReference>
<dbReference type="OrthoDB" id="9801814at2"/>
<name>A0A1M6XMD8_9FLAO</name>
<dbReference type="SUPFAM" id="SSF111369">
    <property type="entry name" value="HlyD-like secretion proteins"/>
    <property type="match status" value="1"/>
</dbReference>
<dbReference type="Gene3D" id="2.40.50.100">
    <property type="match status" value="1"/>
</dbReference>
<gene>
    <name evidence="7" type="ORF">SAMN05444267_101156</name>
</gene>
<protein>
    <submittedName>
        <fullName evidence="7">Membrane fusion protein, multidrug efflux system</fullName>
    </submittedName>
</protein>
<comment type="subcellular location">
    <subcellularLocation>
        <location evidence="1">Cell envelope</location>
    </subcellularLocation>
</comment>
<reference evidence="8" key="1">
    <citation type="submission" date="2016-11" db="EMBL/GenBank/DDBJ databases">
        <authorList>
            <person name="Varghese N."/>
            <person name="Submissions S."/>
        </authorList>
    </citation>
    <scope>NUCLEOTIDE SEQUENCE [LARGE SCALE GENOMIC DNA]</scope>
    <source>
        <strain evidence="8">DSM 26899</strain>
    </source>
</reference>
<organism evidence="7 8">
    <name type="scientific">Chryseobacterium polytrichastri</name>
    <dbReference type="NCBI Taxonomy" id="1302687"/>
    <lineage>
        <taxon>Bacteria</taxon>
        <taxon>Pseudomonadati</taxon>
        <taxon>Bacteroidota</taxon>
        <taxon>Flavobacteriia</taxon>
        <taxon>Flavobacteriales</taxon>
        <taxon>Weeksellaceae</taxon>
        <taxon>Chryseobacterium group</taxon>
        <taxon>Chryseobacterium</taxon>
    </lineage>
</organism>
<evidence type="ECO:0000256" key="1">
    <source>
        <dbReference type="ARBA" id="ARBA00004196"/>
    </source>
</evidence>
<feature type="domain" description="Multidrug resistance protein MdtA-like beta-barrel" evidence="5">
    <location>
        <begin position="207"/>
        <end position="292"/>
    </location>
</feature>
<evidence type="ECO:0000259" key="6">
    <source>
        <dbReference type="Pfam" id="PF25967"/>
    </source>
</evidence>
<dbReference type="STRING" id="1302687.SAMN05444267_101156"/>
<dbReference type="Pfam" id="PF25944">
    <property type="entry name" value="Beta-barrel_RND"/>
    <property type="match status" value="1"/>
</dbReference>
<dbReference type="InterPro" id="IPR058624">
    <property type="entry name" value="MdtA-like_HH"/>
</dbReference>
<dbReference type="Gene3D" id="2.40.420.20">
    <property type="match status" value="1"/>
</dbReference>
<dbReference type="InterPro" id="IPR058627">
    <property type="entry name" value="MdtA-like_C"/>
</dbReference>
<dbReference type="GO" id="GO:0046677">
    <property type="term" value="P:response to antibiotic"/>
    <property type="evidence" value="ECO:0007669"/>
    <property type="project" value="TreeGrafter"/>
</dbReference>
<dbReference type="EMBL" id="FRAV01000011">
    <property type="protein sequence ID" value="SHL07078.1"/>
    <property type="molecule type" value="Genomic_DNA"/>
</dbReference>
<evidence type="ECO:0000313" key="7">
    <source>
        <dbReference type="EMBL" id="SHL07078.1"/>
    </source>
</evidence>
<dbReference type="Pfam" id="PF25967">
    <property type="entry name" value="RND-MFP_C"/>
    <property type="match status" value="1"/>
</dbReference>
<dbReference type="GO" id="GO:0022857">
    <property type="term" value="F:transmembrane transporter activity"/>
    <property type="evidence" value="ECO:0007669"/>
    <property type="project" value="InterPro"/>
</dbReference>
<dbReference type="Gene3D" id="2.40.30.170">
    <property type="match status" value="1"/>
</dbReference>
<dbReference type="Pfam" id="PF25876">
    <property type="entry name" value="HH_MFP_RND"/>
    <property type="match status" value="1"/>
</dbReference>
<dbReference type="RefSeq" id="WP_073292589.1">
    <property type="nucleotide sequence ID" value="NZ_FRAV01000011.1"/>
</dbReference>
<evidence type="ECO:0000259" key="3">
    <source>
        <dbReference type="Pfam" id="PF25876"/>
    </source>
</evidence>
<feature type="domain" description="Multidrug resistance protein MdtA-like barrel-sandwich hybrid" evidence="4">
    <location>
        <begin position="56"/>
        <end position="197"/>
    </location>
</feature>
<evidence type="ECO:0000313" key="8">
    <source>
        <dbReference type="Proteomes" id="UP000184364"/>
    </source>
</evidence>
<dbReference type="NCBIfam" id="TIGR01730">
    <property type="entry name" value="RND_mfp"/>
    <property type="match status" value="1"/>
</dbReference>